<evidence type="ECO:0000313" key="13">
    <source>
        <dbReference type="Proteomes" id="UP000800041"/>
    </source>
</evidence>
<dbReference type="Pfam" id="PF04082">
    <property type="entry name" value="Fungal_trans"/>
    <property type="match status" value="1"/>
</dbReference>
<dbReference type="AlphaFoldDB" id="A0A6G1H2P0"/>
<feature type="region of interest" description="Disordered" evidence="10">
    <location>
        <begin position="1"/>
        <end position="27"/>
    </location>
</feature>
<evidence type="ECO:0000256" key="6">
    <source>
        <dbReference type="ARBA" id="ARBA00023125"/>
    </source>
</evidence>
<proteinExistence type="predicted"/>
<evidence type="ECO:0000259" key="11">
    <source>
        <dbReference type="PROSITE" id="PS50048"/>
    </source>
</evidence>
<dbReference type="GO" id="GO:0006351">
    <property type="term" value="P:DNA-templated transcription"/>
    <property type="evidence" value="ECO:0007669"/>
    <property type="project" value="InterPro"/>
</dbReference>
<dbReference type="Proteomes" id="UP000800041">
    <property type="component" value="Unassembled WGS sequence"/>
</dbReference>
<evidence type="ECO:0000313" key="12">
    <source>
        <dbReference type="EMBL" id="KAF1987322.1"/>
    </source>
</evidence>
<feature type="region of interest" description="Disordered" evidence="10">
    <location>
        <begin position="139"/>
        <end position="167"/>
    </location>
</feature>
<dbReference type="CDD" id="cd12148">
    <property type="entry name" value="fungal_TF_MHR"/>
    <property type="match status" value="1"/>
</dbReference>
<evidence type="ECO:0000256" key="1">
    <source>
        <dbReference type="ARBA" id="ARBA00004123"/>
    </source>
</evidence>
<dbReference type="InterPro" id="IPR052783">
    <property type="entry name" value="Metabolic/Drug-Res_Regulator"/>
</dbReference>
<keyword evidence="2" id="KW-0479">Metal-binding</keyword>
<dbReference type="Pfam" id="PF00172">
    <property type="entry name" value="Zn_clus"/>
    <property type="match status" value="1"/>
</dbReference>
<keyword evidence="5" id="KW-0805">Transcription regulation</keyword>
<evidence type="ECO:0000256" key="9">
    <source>
        <dbReference type="ARBA" id="ARBA00023242"/>
    </source>
</evidence>
<name>A0A6G1H2P0_9PEZI</name>
<keyword evidence="3" id="KW-0862">Zinc</keyword>
<evidence type="ECO:0000256" key="5">
    <source>
        <dbReference type="ARBA" id="ARBA00023015"/>
    </source>
</evidence>
<dbReference type="InterPro" id="IPR007219">
    <property type="entry name" value="XnlR_reg_dom"/>
</dbReference>
<keyword evidence="4" id="KW-0672">Quinate metabolism</keyword>
<dbReference type="GO" id="GO:0000981">
    <property type="term" value="F:DNA-binding transcription factor activity, RNA polymerase II-specific"/>
    <property type="evidence" value="ECO:0007669"/>
    <property type="project" value="InterPro"/>
</dbReference>
<evidence type="ECO:0000256" key="8">
    <source>
        <dbReference type="ARBA" id="ARBA00023163"/>
    </source>
</evidence>
<keyword evidence="9" id="KW-0539">Nucleus</keyword>
<evidence type="ECO:0000256" key="4">
    <source>
        <dbReference type="ARBA" id="ARBA00022911"/>
    </source>
</evidence>
<organism evidence="12 13">
    <name type="scientific">Aulographum hederae CBS 113979</name>
    <dbReference type="NCBI Taxonomy" id="1176131"/>
    <lineage>
        <taxon>Eukaryota</taxon>
        <taxon>Fungi</taxon>
        <taxon>Dikarya</taxon>
        <taxon>Ascomycota</taxon>
        <taxon>Pezizomycotina</taxon>
        <taxon>Dothideomycetes</taxon>
        <taxon>Pleosporomycetidae</taxon>
        <taxon>Aulographales</taxon>
        <taxon>Aulographaceae</taxon>
    </lineage>
</organism>
<dbReference type="GO" id="GO:0003677">
    <property type="term" value="F:DNA binding"/>
    <property type="evidence" value="ECO:0007669"/>
    <property type="project" value="UniProtKB-KW"/>
</dbReference>
<protein>
    <recommendedName>
        <fullName evidence="11">Zn(2)-C6 fungal-type domain-containing protein</fullName>
    </recommendedName>
</protein>
<gene>
    <name evidence="12" type="ORF">K402DRAFT_57934</name>
</gene>
<keyword evidence="6" id="KW-0238">DNA-binding</keyword>
<dbReference type="InterPro" id="IPR036864">
    <property type="entry name" value="Zn2-C6_fun-type_DNA-bd_sf"/>
</dbReference>
<dbReference type="GO" id="GO:0008270">
    <property type="term" value="F:zinc ion binding"/>
    <property type="evidence" value="ECO:0007669"/>
    <property type="project" value="InterPro"/>
</dbReference>
<reference evidence="12" key="1">
    <citation type="journal article" date="2020" name="Stud. Mycol.">
        <title>101 Dothideomycetes genomes: a test case for predicting lifestyles and emergence of pathogens.</title>
        <authorList>
            <person name="Haridas S."/>
            <person name="Albert R."/>
            <person name="Binder M."/>
            <person name="Bloem J."/>
            <person name="Labutti K."/>
            <person name="Salamov A."/>
            <person name="Andreopoulos B."/>
            <person name="Baker S."/>
            <person name="Barry K."/>
            <person name="Bills G."/>
            <person name="Bluhm B."/>
            <person name="Cannon C."/>
            <person name="Castanera R."/>
            <person name="Culley D."/>
            <person name="Daum C."/>
            <person name="Ezra D."/>
            <person name="Gonzalez J."/>
            <person name="Henrissat B."/>
            <person name="Kuo A."/>
            <person name="Liang C."/>
            <person name="Lipzen A."/>
            <person name="Lutzoni F."/>
            <person name="Magnuson J."/>
            <person name="Mondo S."/>
            <person name="Nolan M."/>
            <person name="Ohm R."/>
            <person name="Pangilinan J."/>
            <person name="Park H.-J."/>
            <person name="Ramirez L."/>
            <person name="Alfaro M."/>
            <person name="Sun H."/>
            <person name="Tritt A."/>
            <person name="Yoshinaga Y."/>
            <person name="Zwiers L.-H."/>
            <person name="Turgeon B."/>
            <person name="Goodwin S."/>
            <person name="Spatafora J."/>
            <person name="Crous P."/>
            <person name="Grigoriev I."/>
        </authorList>
    </citation>
    <scope>NUCLEOTIDE SEQUENCE</scope>
    <source>
        <strain evidence="12">CBS 113979</strain>
    </source>
</reference>
<dbReference type="CDD" id="cd00067">
    <property type="entry name" value="GAL4"/>
    <property type="match status" value="1"/>
</dbReference>
<feature type="domain" description="Zn(2)-C6 fungal-type" evidence="11">
    <location>
        <begin position="29"/>
        <end position="59"/>
    </location>
</feature>
<dbReference type="PROSITE" id="PS00463">
    <property type="entry name" value="ZN2_CY6_FUNGAL_1"/>
    <property type="match status" value="1"/>
</dbReference>
<dbReference type="Gene3D" id="4.10.240.10">
    <property type="entry name" value="Zn(2)-C6 fungal-type DNA-binding domain"/>
    <property type="match status" value="1"/>
</dbReference>
<dbReference type="EMBL" id="ML977153">
    <property type="protein sequence ID" value="KAF1987322.1"/>
    <property type="molecule type" value="Genomic_DNA"/>
</dbReference>
<comment type="subcellular location">
    <subcellularLocation>
        <location evidence="1">Nucleus</location>
    </subcellularLocation>
</comment>
<evidence type="ECO:0000256" key="3">
    <source>
        <dbReference type="ARBA" id="ARBA00022833"/>
    </source>
</evidence>
<dbReference type="InterPro" id="IPR001138">
    <property type="entry name" value="Zn2Cys6_DnaBD"/>
</dbReference>
<evidence type="ECO:0000256" key="2">
    <source>
        <dbReference type="ARBA" id="ARBA00022723"/>
    </source>
</evidence>
<evidence type="ECO:0000256" key="7">
    <source>
        <dbReference type="ARBA" id="ARBA00023159"/>
    </source>
</evidence>
<dbReference type="FunFam" id="4.10.240.10:FF:000005">
    <property type="entry name" value="Quinic acid utilization activator"/>
    <property type="match status" value="1"/>
</dbReference>
<accession>A0A6G1H2P0</accession>
<keyword evidence="8" id="KW-0804">Transcription</keyword>
<dbReference type="PANTHER" id="PTHR47655:SF2">
    <property type="entry name" value="QUINIC ACID UTILIZATION ACTIVATOR"/>
    <property type="match status" value="1"/>
</dbReference>
<dbReference type="SUPFAM" id="SSF57701">
    <property type="entry name" value="Zn2/Cys6 DNA-binding domain"/>
    <property type="match status" value="1"/>
</dbReference>
<dbReference type="GO" id="GO:0045944">
    <property type="term" value="P:positive regulation of transcription by RNA polymerase II"/>
    <property type="evidence" value="ECO:0007669"/>
    <property type="project" value="TreeGrafter"/>
</dbReference>
<evidence type="ECO:0000256" key="10">
    <source>
        <dbReference type="SAM" id="MobiDB-lite"/>
    </source>
</evidence>
<dbReference type="PANTHER" id="PTHR47655">
    <property type="entry name" value="QUINIC ACID UTILIZATION ACTIVATOR"/>
    <property type="match status" value="1"/>
</dbReference>
<dbReference type="SMART" id="SM00906">
    <property type="entry name" value="Fungal_trans"/>
    <property type="match status" value="1"/>
</dbReference>
<dbReference type="SMART" id="SM00066">
    <property type="entry name" value="GAL4"/>
    <property type="match status" value="1"/>
</dbReference>
<dbReference type="PROSITE" id="PS50048">
    <property type="entry name" value="ZN2_CY6_FUNGAL_2"/>
    <property type="match status" value="1"/>
</dbReference>
<dbReference type="OrthoDB" id="3364175at2759"/>
<keyword evidence="13" id="KW-1185">Reference proteome</keyword>
<keyword evidence="7" id="KW-0010">Activator</keyword>
<dbReference type="GO" id="GO:0005634">
    <property type="term" value="C:nucleus"/>
    <property type="evidence" value="ECO:0007669"/>
    <property type="project" value="UniProtKB-SubCell"/>
</dbReference>
<sequence>MMADTKRKVGSGDGNEEPPPTKRQRVSRACDQCRSAREKCDGIQPCCYTCLSSNRTCSYTVNPKKRGIQPGYIRTLEITLAWVLSNVPKCEESLNVSLRDPQVQGIISGKDTDGSNKLHRKWRKSVACREIDRLLSGTGELDERRTLSPPPDADGDSDHETPPFLSGLKDDLAATRQAGIPDANSFAMLTPASAATENATALERLGSQATSKSCDPKSLAPLKSPTVERKQLPLNYWSLIDTYFAYSHCWFPIAEKTDVLKLSYSYSHAENGLDVSADEPGSGDHAELWSILAVASAQERLLTGEHPRNGHLESSDPKVAYRIARSLIPQEHGTFEIGHVKALLLLALLSLSTRSNGAWIMTGQAVRIALGLDLQHSTSGRGTHVHLACFLVDTLISTQLGQVPHMRRNQLGQIFLHEDGLDEWQPWIGNPESSVKQRHLSRSPGHNLSIFNALLRLSAILNDITSGVLSKQREQVMHLENWAKSVPKNCDFDHATGSATPQVLNLHLLYSSIRLVFATDNPNGTAEHIARLLESFANTHGFAVVPGIFRSYLAIINQVLNNLPLKPEIISRLTALSFKLNQPKDRDSSRSQKDMPLAMSLTSHPANMQTSSQPLRPIDPVQYSMSNTTSPITDGFGNPFAPNLVSPSLEQHQAMQPFDFTSTSMGATRSMNQGPQFENSALERYNSAASIDLDALFEELASPDGQERVDAQPLIMQNLGFGPDATINDVLGADFGGWDPLMNAYMQNTENKPGALDPRSSYSGG</sequence>